<proteinExistence type="predicted"/>
<dbReference type="PANTHER" id="PTHR13136">
    <property type="entry name" value="TESTIS DEVELOPMENT PROTEIN PRTD"/>
    <property type="match status" value="1"/>
</dbReference>
<evidence type="ECO:0000313" key="2">
    <source>
        <dbReference type="EMBL" id="SUZ52585.1"/>
    </source>
</evidence>
<feature type="domain" description="KANL3/Tex30 alpha/beta hydrolase-like" evidence="1">
    <location>
        <begin position="31"/>
        <end position="228"/>
    </location>
</feature>
<dbReference type="InterPro" id="IPR046879">
    <property type="entry name" value="KANL3/Tex30_Abhydrolase"/>
</dbReference>
<evidence type="ECO:0000259" key="1">
    <source>
        <dbReference type="Pfam" id="PF20408"/>
    </source>
</evidence>
<dbReference type="AlphaFoldDB" id="A0A381NDE2"/>
<dbReference type="Pfam" id="PF20408">
    <property type="entry name" value="Abhydrolase_11"/>
    <property type="match status" value="1"/>
</dbReference>
<organism evidence="2">
    <name type="scientific">marine metagenome</name>
    <dbReference type="NCBI Taxonomy" id="408172"/>
    <lineage>
        <taxon>unclassified sequences</taxon>
        <taxon>metagenomes</taxon>
        <taxon>ecological metagenomes</taxon>
    </lineage>
</organism>
<dbReference type="EMBL" id="UINC01000283">
    <property type="protein sequence ID" value="SUZ52585.1"/>
    <property type="molecule type" value="Genomic_DNA"/>
</dbReference>
<protein>
    <recommendedName>
        <fullName evidence="1">KANL3/Tex30 alpha/beta hydrolase-like domain-containing protein</fullName>
    </recommendedName>
</protein>
<dbReference type="InterPro" id="IPR029058">
    <property type="entry name" value="AB_hydrolase_fold"/>
</dbReference>
<accession>A0A381NDE2</accession>
<gene>
    <name evidence="2" type="ORF">METZ01_LOCUS5439</name>
</gene>
<sequence>MPCDPNNNWTNQAFPPTRPMHIIRDGPDQAAAVLILAHGAGADSNSAFMEWFAQSLAGPELTGGLAVCRFDFPYMVTRRSTGTKRPPDRAAVLIETWHAAINWVRRSPTPPHRLFIGGKSMGGRIASMVAEDEKVDGIVCLGYPFHPPGKPDKLRTEHLEDLNIPMLVCQGERDVFGHRTESASWQLPRSIQFSWLTDGDHSFKPRKKSGLTEADNRTTARQAIIKFIAKVQH</sequence>
<dbReference type="Gene3D" id="3.40.50.1820">
    <property type="entry name" value="alpha/beta hydrolase"/>
    <property type="match status" value="1"/>
</dbReference>
<dbReference type="PANTHER" id="PTHR13136:SF11">
    <property type="entry name" value="TESTIS-EXPRESSED PROTEIN 30"/>
    <property type="match status" value="1"/>
</dbReference>
<name>A0A381NDE2_9ZZZZ</name>
<dbReference type="InterPro" id="IPR026555">
    <property type="entry name" value="NSL3/Tex30"/>
</dbReference>
<dbReference type="SUPFAM" id="SSF53474">
    <property type="entry name" value="alpha/beta-Hydrolases"/>
    <property type="match status" value="1"/>
</dbReference>
<reference evidence="2" key="1">
    <citation type="submission" date="2018-05" db="EMBL/GenBank/DDBJ databases">
        <authorList>
            <person name="Lanie J.A."/>
            <person name="Ng W.-L."/>
            <person name="Kazmierczak K.M."/>
            <person name="Andrzejewski T.M."/>
            <person name="Davidsen T.M."/>
            <person name="Wayne K.J."/>
            <person name="Tettelin H."/>
            <person name="Glass J.I."/>
            <person name="Rusch D."/>
            <person name="Podicherti R."/>
            <person name="Tsui H.-C.T."/>
            <person name="Winkler M.E."/>
        </authorList>
    </citation>
    <scope>NUCLEOTIDE SEQUENCE</scope>
</reference>